<dbReference type="Proteomes" id="UP001652660">
    <property type="component" value="Chromosome 7c"/>
</dbReference>
<keyword evidence="2" id="KW-1185">Reference proteome</keyword>
<dbReference type="InterPro" id="IPR000719">
    <property type="entry name" value="Prot_kinase_dom"/>
</dbReference>
<evidence type="ECO:0000259" key="1">
    <source>
        <dbReference type="PROSITE" id="PS50011"/>
    </source>
</evidence>
<dbReference type="InterPro" id="IPR051681">
    <property type="entry name" value="Ser/Thr_Kinases-Pseudokinases"/>
</dbReference>
<dbReference type="InterPro" id="IPR008271">
    <property type="entry name" value="Ser/Thr_kinase_AS"/>
</dbReference>
<accession>A0ABM4V4F6</accession>
<protein>
    <submittedName>
        <fullName evidence="3">Serine/threonine/tyrosine-protein kinase HT1-like isoform X1</fullName>
    </submittedName>
</protein>
<name>A0ABM4V4F6_COFAR</name>
<dbReference type="PROSITE" id="PS50011">
    <property type="entry name" value="PROTEIN_KINASE_DOM"/>
    <property type="match status" value="1"/>
</dbReference>
<dbReference type="PROSITE" id="PS00108">
    <property type="entry name" value="PROTEIN_KINASE_ST"/>
    <property type="match status" value="1"/>
</dbReference>
<dbReference type="Gene3D" id="1.10.510.10">
    <property type="entry name" value="Transferase(Phosphotransferase) domain 1"/>
    <property type="match status" value="1"/>
</dbReference>
<gene>
    <name evidence="3" type="primary">LOC140010788</name>
</gene>
<proteinExistence type="predicted"/>
<dbReference type="RefSeq" id="XP_071914418.1">
    <property type="nucleotide sequence ID" value="XM_072058317.1"/>
</dbReference>
<dbReference type="InterPro" id="IPR011009">
    <property type="entry name" value="Kinase-like_dom_sf"/>
</dbReference>
<dbReference type="GeneID" id="140010788"/>
<dbReference type="InterPro" id="IPR001245">
    <property type="entry name" value="Ser-Thr/Tyr_kinase_cat_dom"/>
</dbReference>
<feature type="domain" description="Protein kinase" evidence="1">
    <location>
        <begin position="126"/>
        <end position="388"/>
    </location>
</feature>
<reference evidence="3" key="1">
    <citation type="submission" date="2025-08" db="UniProtKB">
        <authorList>
            <consortium name="RefSeq"/>
        </authorList>
    </citation>
    <scope>IDENTIFICATION</scope>
    <source>
        <tissue evidence="3">Leaves</tissue>
    </source>
</reference>
<dbReference type="Gene3D" id="3.30.200.20">
    <property type="entry name" value="Phosphorylase Kinase, domain 1"/>
    <property type="match status" value="1"/>
</dbReference>
<dbReference type="PANTHER" id="PTHR44329:SF84">
    <property type="entry name" value="PROTEIN KINASE LIKE PROTEIN"/>
    <property type="match status" value="1"/>
</dbReference>
<organism evidence="2 3">
    <name type="scientific">Coffea arabica</name>
    <name type="common">Arabian coffee</name>
    <dbReference type="NCBI Taxonomy" id="13443"/>
    <lineage>
        <taxon>Eukaryota</taxon>
        <taxon>Viridiplantae</taxon>
        <taxon>Streptophyta</taxon>
        <taxon>Embryophyta</taxon>
        <taxon>Tracheophyta</taxon>
        <taxon>Spermatophyta</taxon>
        <taxon>Magnoliopsida</taxon>
        <taxon>eudicotyledons</taxon>
        <taxon>Gunneridae</taxon>
        <taxon>Pentapetalae</taxon>
        <taxon>asterids</taxon>
        <taxon>lamiids</taxon>
        <taxon>Gentianales</taxon>
        <taxon>Rubiaceae</taxon>
        <taxon>Ixoroideae</taxon>
        <taxon>Gardenieae complex</taxon>
        <taxon>Bertiereae - Coffeeae clade</taxon>
        <taxon>Coffeeae</taxon>
        <taxon>Coffea</taxon>
    </lineage>
</organism>
<evidence type="ECO:0000313" key="2">
    <source>
        <dbReference type="Proteomes" id="UP001652660"/>
    </source>
</evidence>
<dbReference type="PANTHER" id="PTHR44329">
    <property type="entry name" value="SERINE/THREONINE-PROTEIN KINASE TNNI3K-RELATED"/>
    <property type="match status" value="1"/>
</dbReference>
<dbReference type="SUPFAM" id="SSF56112">
    <property type="entry name" value="Protein kinase-like (PK-like)"/>
    <property type="match status" value="1"/>
</dbReference>
<dbReference type="PRINTS" id="PR00109">
    <property type="entry name" value="TYRKINASE"/>
</dbReference>
<dbReference type="CDD" id="cd13999">
    <property type="entry name" value="STKc_MAP3K-like"/>
    <property type="match status" value="1"/>
</dbReference>
<dbReference type="SMART" id="SM00220">
    <property type="entry name" value="S_TKc"/>
    <property type="match status" value="1"/>
</dbReference>
<evidence type="ECO:0000313" key="3">
    <source>
        <dbReference type="RefSeq" id="XP_071914418.1"/>
    </source>
</evidence>
<sequence>MIYNYTKLLHLKTSLFCLLSSVTWYHSNVYRRAKPSPTRVHLRILCRNYSTHTVTHTEAVKIHTFCLGQCDSCCETNNMAGQENLVEDSLSAAFGKDVEGFRRNDVFGSERLVKIGKELLIDLKHLTIGSMISEGPYSIVYEGLYNSVPVAVKVIQPDISSNVSPERMEKFEREVVMLSRVKHDNIVKFIGAAMEPALIVLTELMKGGTLQKYLWSLRPNCPDMKLSLNLALGISRAMQYLHANGIIHRDLKPSNLLLTEDKNKIKLADFGLAREEAAGEMTAEAGTYRWMAPELFSIDPLKLGGKKPYNHKVDVYSFSIVLWELLTNSTPFKGRGNVMVAYAAAANLRPNMDNIPTEIVPLLKSCWAADPADRPEFAQITDFLSKFIANMCSVQKTLPNLFDTEHSKTTGAEDSLVAVECLRKRRGNNKKKRSLLTCFSKCV</sequence>
<dbReference type="Pfam" id="PF07714">
    <property type="entry name" value="PK_Tyr_Ser-Thr"/>
    <property type="match status" value="1"/>
</dbReference>